<dbReference type="PROSITE" id="PS51455">
    <property type="entry name" value="PIPK"/>
    <property type="match status" value="1"/>
</dbReference>
<evidence type="ECO:0000256" key="3">
    <source>
        <dbReference type="ARBA" id="ARBA00022741"/>
    </source>
</evidence>
<dbReference type="Gene3D" id="3.30.810.10">
    <property type="entry name" value="2-Layer Sandwich"/>
    <property type="match status" value="1"/>
</dbReference>
<proteinExistence type="predicted"/>
<dbReference type="EC" id="2.7.1.150" evidence="1"/>
<dbReference type="InterPro" id="IPR027483">
    <property type="entry name" value="PInositol-4-P-4/5-kinase_C_sf"/>
</dbReference>
<dbReference type="Pfam" id="PF01504">
    <property type="entry name" value="PIP5K"/>
    <property type="match status" value="1"/>
</dbReference>
<feature type="compositionally biased region" description="Basic and acidic residues" evidence="7">
    <location>
        <begin position="1067"/>
        <end position="1077"/>
    </location>
</feature>
<accession>A0ABR1FDF2</accession>
<keyword evidence="4 6" id="KW-0418">Kinase</keyword>
<feature type="compositionally biased region" description="Basic and acidic residues" evidence="7">
    <location>
        <begin position="556"/>
        <end position="573"/>
    </location>
</feature>
<keyword evidence="3 6" id="KW-0547">Nucleotide-binding</keyword>
<evidence type="ECO:0000256" key="7">
    <source>
        <dbReference type="SAM" id="MobiDB-lite"/>
    </source>
</evidence>
<feature type="region of interest" description="Disordered" evidence="7">
    <location>
        <begin position="24"/>
        <end position="95"/>
    </location>
</feature>
<comment type="caution">
    <text evidence="9">The sequence shown here is derived from an EMBL/GenBank/DDBJ whole genome shotgun (WGS) entry which is preliminary data.</text>
</comment>
<dbReference type="CDD" id="cd03334">
    <property type="entry name" value="Fab1_TCP"/>
    <property type="match status" value="1"/>
</dbReference>
<evidence type="ECO:0000256" key="6">
    <source>
        <dbReference type="PROSITE-ProRule" id="PRU00781"/>
    </source>
</evidence>
<feature type="region of interest" description="Disordered" evidence="7">
    <location>
        <begin position="1528"/>
        <end position="1583"/>
    </location>
</feature>
<evidence type="ECO:0000313" key="9">
    <source>
        <dbReference type="EMBL" id="KAK7207850.1"/>
    </source>
</evidence>
<evidence type="ECO:0000259" key="8">
    <source>
        <dbReference type="PROSITE" id="PS51455"/>
    </source>
</evidence>
<dbReference type="Pfam" id="PF00118">
    <property type="entry name" value="Cpn60_TCP1"/>
    <property type="match status" value="1"/>
</dbReference>
<feature type="region of interest" description="Disordered" evidence="7">
    <location>
        <begin position="1201"/>
        <end position="1220"/>
    </location>
</feature>
<feature type="compositionally biased region" description="Low complexity" evidence="7">
    <location>
        <begin position="1431"/>
        <end position="1445"/>
    </location>
</feature>
<feature type="region of interest" description="Disordered" evidence="7">
    <location>
        <begin position="556"/>
        <end position="585"/>
    </location>
</feature>
<feature type="compositionally biased region" description="Polar residues" evidence="7">
    <location>
        <begin position="1568"/>
        <end position="1577"/>
    </location>
</feature>
<reference evidence="9 10" key="1">
    <citation type="submission" date="2024-03" db="EMBL/GenBank/DDBJ databases">
        <title>Genome-scale model development and genomic sequencing of the oleaginous clade Lipomyces.</title>
        <authorList>
            <consortium name="Lawrence Berkeley National Laboratory"/>
            <person name="Czajka J.J."/>
            <person name="Han Y."/>
            <person name="Kim J."/>
            <person name="Mondo S.J."/>
            <person name="Hofstad B.A."/>
            <person name="Robles A."/>
            <person name="Haridas S."/>
            <person name="Riley R."/>
            <person name="LaButti K."/>
            <person name="Pangilinan J."/>
            <person name="Andreopoulos W."/>
            <person name="Lipzen A."/>
            <person name="Yan J."/>
            <person name="Wang M."/>
            <person name="Ng V."/>
            <person name="Grigoriev I.V."/>
            <person name="Spatafora J.W."/>
            <person name="Magnuson J.K."/>
            <person name="Baker S.E."/>
            <person name="Pomraning K.R."/>
        </authorList>
    </citation>
    <scope>NUCLEOTIDE SEQUENCE [LARGE SCALE GENOMIC DNA]</scope>
    <source>
        <strain evidence="9 10">Phaff 52-87</strain>
    </source>
</reference>
<dbReference type="InterPro" id="IPR027484">
    <property type="entry name" value="PInositol-4-P-5-kinase_N"/>
</dbReference>
<dbReference type="InterPro" id="IPR002423">
    <property type="entry name" value="Cpn60/GroEL/TCP-1"/>
</dbReference>
<feature type="compositionally biased region" description="Basic and acidic residues" evidence="7">
    <location>
        <begin position="1413"/>
        <end position="1429"/>
    </location>
</feature>
<dbReference type="Gene3D" id="3.50.7.10">
    <property type="entry name" value="GroEL"/>
    <property type="match status" value="1"/>
</dbReference>
<feature type="compositionally biased region" description="Low complexity" evidence="7">
    <location>
        <begin position="40"/>
        <end position="53"/>
    </location>
</feature>
<dbReference type="Proteomes" id="UP001498771">
    <property type="component" value="Unassembled WGS sequence"/>
</dbReference>
<dbReference type="InterPro" id="IPR002498">
    <property type="entry name" value="PInositol-4-P-4/5-kinase_core"/>
</dbReference>
<sequence>MTSTASQFTPNIKDKPAAVRHFFDRPTRKSQPVHLSRSVSGSLPLASDGSSSSFQDAKPSVRIADSMQLTPGAVAARGGKSRGMNRSSSLRGPRAPAVELNAASLSHVRRLLRQLLEELEFPDASMVTRWENALIPILLQATDDLDPDVRQGDDIDVRNYVKIKRIPGANPDDTSYLSGVVFTKNIALKSMSREIPSAKVMLLGFPVEYRIREQPVSKAPSSILLGGSKNADVPERSTTDAESGNANDPLHFMSLEPVLQQEKEHLQKLVNAITARHPNVVLTEHNISGYALQLLEQHGIAVAYNVNPKVLRAVARSTQADIIPSAEVLLKDLDKGSFDVYPRVGYCDNFEIKTYVLEQTKKKTFIFVSGCPPQLGCTIVLRGGNMETLRQIKIITEFMIYVVYNLKLETCLMRDEFVFMPAPASSQITCPRRKPVTVRSESTAIVPVAADEDKVEEDLLDTDTPGYYDSLVKLHDERIVSTSPFVQIPQPYLLWKARQVEGRLQILAKTTAEFHKEYEEAMKDANEEEGQEMIEHDIEKSSDYETNDQATATAEFTDKVEESSNEAPHETMNGKRRNPTTSATLVPKPEATESVLDHIRPETLMQLPGQGDRIAAEVKRAVLQLEHDKLEYVSVIQKRQWETYLAQTLQYLFDPFAYQHITILYSLVCKITTAPCTGPELVSIEYYRDGDCTLGQFIEGICESVDQQCSDGCTYTLAQHYRSYVHGNGRVNVSVEKMPCRIPGMENKILVWSHCNICGAKLPALPMSDNTWKYSFGKYLELSFWSTPLSLRADICSHDIHKDHVRVFSLHGLAVRFEYKPIELFDISFPRTRLLWKPQIDVRLRADEYVSIEERINNFYDSVLTRLKSVRVDEFSSSDRTEECKARLDMLRERATNECDELIDMLQEIYNESSYREYLPLNAVIRSLQERVVQWDIDFADFDRSFFPSEKDIARLTAMQLKKMFLERDTSTASFISDETPSELTSNVETAVELMPVNSEISTVASTMPEMTPATTISTVNEAGELAGPPAAINSASDFAPPMGFPSPGLPASKSDPITKTISLSGADKDPTSKDENATATASEEVGLGVSGPERLQVKTDLPNDSLSVPTANGAVTPALNVIAASPVDAEAAAASTTIVAAATPSENGTTATPSQPQAARGSLSRRKYVPERISLPPAPQFKHRFTQGTTRELARQLQLSRSGSDVHGPPTSVAGIGSSSTIGQSKVISLARHFDQLSREFEKERARERKKLAEGRLRAVGSSKPIVEVYRTIEDAVVEEEEEDEEDDFGSDEHANSDYELFSDSGTIGRRGKMRRKRPAQERTSKPDTVSILKDKLKSGVTNSSPAASTEEVGTSDRPAAVSDLVSPGIMSPLPSAYFHSAFPSDLSQPGPSEPQVNDESLKTETQGAQEEAPKESSDAKEPAREESEASSSLQSSQQSGQSSTYQAPYQQDIPPVPEKVSIMTMLSNFWADRSASGWKPLEYPLQPSEHIFMDSDVIVREDEPSSLIAFCLSSPDYMEKLHQIRRTDDQAYDSSSSDDEIKPVYPPQPHKEFYTRQRSTRAAEGGSTTPTSSHNGHPKTREELKRWLLKETGTHLKYQFQEGSAKLSCKIFYAELFDAFRTLCDCEESYIQSLSRCVKWDSAGGKSGSAFLKTLDDRLVVKQLSPSELDAFVKFAPSYFQYMAQVFFHDLPSVIAKIMGFYQVQVRNPITNKSMKMDILVMENLFYDRKLSRIFDLKGSMRNRHVEQTGKANEVLLDENMVEYIFESPLFVREYAKNILRASLWNDTLFLAKMNVMDYSLVIAIDHERNQLVVGIIDCLRTFTWDKKLESWVKERGLVGGGGKIPTVVTPRQYKNRFREAMERYVLMVPDFWHH</sequence>
<feature type="region of interest" description="Disordered" evidence="7">
    <location>
        <begin position="1280"/>
        <end position="1454"/>
    </location>
</feature>
<feature type="domain" description="PIPK" evidence="8">
    <location>
        <begin position="1548"/>
        <end position="1868"/>
    </location>
</feature>
<evidence type="ECO:0000256" key="5">
    <source>
        <dbReference type="ARBA" id="ARBA00022840"/>
    </source>
</evidence>
<evidence type="ECO:0000256" key="1">
    <source>
        <dbReference type="ARBA" id="ARBA00012009"/>
    </source>
</evidence>
<gene>
    <name evidence="9" type="ORF">BZA70DRAFT_272356</name>
</gene>
<feature type="region of interest" description="Disordered" evidence="7">
    <location>
        <begin position="223"/>
        <end position="247"/>
    </location>
</feature>
<dbReference type="SUPFAM" id="SSF52029">
    <property type="entry name" value="GroEL apical domain-like"/>
    <property type="match status" value="2"/>
</dbReference>
<dbReference type="GeneID" id="90037145"/>
<feature type="compositionally biased region" description="Polar residues" evidence="7">
    <location>
        <begin position="1147"/>
        <end position="1158"/>
    </location>
</feature>
<dbReference type="SUPFAM" id="SSF56104">
    <property type="entry name" value="SAICAR synthase-like"/>
    <property type="match status" value="1"/>
</dbReference>
<dbReference type="InterPro" id="IPR027409">
    <property type="entry name" value="GroEL-like_apical_dom_sf"/>
</dbReference>
<dbReference type="PANTHER" id="PTHR45748">
    <property type="entry name" value="1-PHOSPHATIDYLINOSITOL 3-PHOSPHATE 5-KINASE-RELATED"/>
    <property type="match status" value="1"/>
</dbReference>
<dbReference type="RefSeq" id="XP_064770883.1">
    <property type="nucleotide sequence ID" value="XM_064911633.1"/>
</dbReference>
<dbReference type="CDD" id="cd17300">
    <property type="entry name" value="PIPKc_PIKfyve"/>
    <property type="match status" value="1"/>
</dbReference>
<keyword evidence="5 6" id="KW-0067">ATP-binding</keyword>
<evidence type="ECO:0000256" key="2">
    <source>
        <dbReference type="ARBA" id="ARBA00022679"/>
    </source>
</evidence>
<protein>
    <recommendedName>
        <fullName evidence="1">1-phosphatidylinositol-3-phosphate 5-kinase</fullName>
        <ecNumber evidence="1">2.7.1.150</ecNumber>
    </recommendedName>
</protein>
<dbReference type="PANTHER" id="PTHR45748:SF7">
    <property type="entry name" value="1-PHOSPHATIDYLINOSITOL 3-PHOSPHATE 5-KINASE-RELATED"/>
    <property type="match status" value="1"/>
</dbReference>
<name>A0ABR1FDF2_9ASCO</name>
<dbReference type="InterPro" id="IPR044769">
    <property type="entry name" value="PIKfyve_PIPKc"/>
</dbReference>
<dbReference type="SMART" id="SM00330">
    <property type="entry name" value="PIPKc"/>
    <property type="match status" value="1"/>
</dbReference>
<keyword evidence="2 6" id="KW-0808">Transferase</keyword>
<feature type="compositionally biased region" description="Acidic residues" evidence="7">
    <location>
        <begin position="1280"/>
        <end position="1291"/>
    </location>
</feature>
<feature type="region of interest" description="Disordered" evidence="7">
    <location>
        <begin position="1035"/>
        <end position="1089"/>
    </location>
</feature>
<feature type="compositionally biased region" description="Polar residues" evidence="7">
    <location>
        <begin position="1387"/>
        <end position="1410"/>
    </location>
</feature>
<dbReference type="EMBL" id="JBBJBU010000001">
    <property type="protein sequence ID" value="KAK7207850.1"/>
    <property type="molecule type" value="Genomic_DNA"/>
</dbReference>
<feature type="region of interest" description="Disordered" evidence="7">
    <location>
        <begin position="1145"/>
        <end position="1166"/>
    </location>
</feature>
<evidence type="ECO:0000256" key="4">
    <source>
        <dbReference type="ARBA" id="ARBA00022777"/>
    </source>
</evidence>
<organism evidence="9 10">
    <name type="scientific">Myxozyma melibiosi</name>
    <dbReference type="NCBI Taxonomy" id="54550"/>
    <lineage>
        <taxon>Eukaryota</taxon>
        <taxon>Fungi</taxon>
        <taxon>Dikarya</taxon>
        <taxon>Ascomycota</taxon>
        <taxon>Saccharomycotina</taxon>
        <taxon>Lipomycetes</taxon>
        <taxon>Lipomycetales</taxon>
        <taxon>Lipomycetaceae</taxon>
        <taxon>Myxozyma</taxon>
    </lineage>
</organism>
<keyword evidence="10" id="KW-1185">Reference proteome</keyword>
<evidence type="ECO:0000313" key="10">
    <source>
        <dbReference type="Proteomes" id="UP001498771"/>
    </source>
</evidence>
<dbReference type="Gene3D" id="3.30.800.10">
    <property type="entry name" value="Phosphatidylinositol Phosphate Kinase II Beta"/>
    <property type="match status" value="1"/>
</dbReference>